<dbReference type="OrthoDB" id="9766084at2"/>
<evidence type="ECO:0000256" key="4">
    <source>
        <dbReference type="ARBA" id="ARBA00022679"/>
    </source>
</evidence>
<keyword evidence="10" id="KW-1185">Reference proteome</keyword>
<dbReference type="GO" id="GO:0006520">
    <property type="term" value="P:amino acid metabolic process"/>
    <property type="evidence" value="ECO:0007669"/>
    <property type="project" value="InterPro"/>
</dbReference>
<reference evidence="9 10" key="1">
    <citation type="submission" date="2018-11" db="EMBL/GenBank/DDBJ databases">
        <title>Genomic Encyclopedia of Type Strains, Phase IV (KMG-IV): sequencing the most valuable type-strain genomes for metagenomic binning, comparative biology and taxonomic classification.</title>
        <authorList>
            <person name="Goeker M."/>
        </authorList>
    </citation>
    <scope>NUCLEOTIDE SEQUENCE [LARGE SCALE GENOMIC DNA]</scope>
    <source>
        <strain evidence="9 10">DSM 5900</strain>
    </source>
</reference>
<dbReference type="InterPro" id="IPR015422">
    <property type="entry name" value="PyrdxlP-dep_Trfase_small"/>
</dbReference>
<evidence type="ECO:0000256" key="3">
    <source>
        <dbReference type="ARBA" id="ARBA00022576"/>
    </source>
</evidence>
<dbReference type="Proteomes" id="UP000278222">
    <property type="component" value="Unassembled WGS sequence"/>
</dbReference>
<dbReference type="EMBL" id="RJKX01000013">
    <property type="protein sequence ID" value="ROQ00362.1"/>
    <property type="molecule type" value="Genomic_DNA"/>
</dbReference>
<evidence type="ECO:0000256" key="1">
    <source>
        <dbReference type="ARBA" id="ARBA00001933"/>
    </source>
</evidence>
<comment type="caution">
    <text evidence="9">The sequence shown here is derived from an EMBL/GenBank/DDBJ whole genome shotgun (WGS) entry which is preliminary data.</text>
</comment>
<dbReference type="PANTHER" id="PTHR46383">
    <property type="entry name" value="ASPARTATE AMINOTRANSFERASE"/>
    <property type="match status" value="1"/>
</dbReference>
<dbReference type="GO" id="GO:0030170">
    <property type="term" value="F:pyridoxal phosphate binding"/>
    <property type="evidence" value="ECO:0007669"/>
    <property type="project" value="InterPro"/>
</dbReference>
<dbReference type="InterPro" id="IPR004839">
    <property type="entry name" value="Aminotransferase_I/II_large"/>
</dbReference>
<dbReference type="AlphaFoldDB" id="A0A3N1M3P5"/>
<keyword evidence="5" id="KW-0663">Pyridoxal phosphate</keyword>
<dbReference type="EC" id="2.6.1.-" evidence="7"/>
<keyword evidence="3 7" id="KW-0032">Aminotransferase</keyword>
<comment type="catalytic activity">
    <reaction evidence="6">
        <text>L-aspartate + 2-oxoglutarate = oxaloacetate + L-glutamate</text>
        <dbReference type="Rhea" id="RHEA:21824"/>
        <dbReference type="ChEBI" id="CHEBI:16452"/>
        <dbReference type="ChEBI" id="CHEBI:16810"/>
        <dbReference type="ChEBI" id="CHEBI:29985"/>
        <dbReference type="ChEBI" id="CHEBI:29991"/>
        <dbReference type="EC" id="2.6.1.1"/>
    </reaction>
</comment>
<protein>
    <recommendedName>
        <fullName evidence="7">Aminotransferase</fullName>
        <ecNumber evidence="7">2.6.1.-</ecNumber>
    </recommendedName>
</protein>
<dbReference type="Gene3D" id="3.90.1150.10">
    <property type="entry name" value="Aspartate Aminotransferase, domain 1"/>
    <property type="match status" value="1"/>
</dbReference>
<name>A0A3N1M3P5_9PROT</name>
<evidence type="ECO:0000256" key="5">
    <source>
        <dbReference type="ARBA" id="ARBA00022898"/>
    </source>
</evidence>
<evidence type="ECO:0000313" key="9">
    <source>
        <dbReference type="EMBL" id="ROQ00362.1"/>
    </source>
</evidence>
<dbReference type="NCBIfam" id="NF004870">
    <property type="entry name" value="PRK06225.1"/>
    <property type="match status" value="1"/>
</dbReference>
<feature type="domain" description="Aminotransferase class I/classII large" evidence="8">
    <location>
        <begin position="22"/>
        <end position="360"/>
    </location>
</feature>
<dbReference type="CDD" id="cd00609">
    <property type="entry name" value="AAT_like"/>
    <property type="match status" value="1"/>
</dbReference>
<evidence type="ECO:0000259" key="8">
    <source>
        <dbReference type="Pfam" id="PF00155"/>
    </source>
</evidence>
<organism evidence="9 10">
    <name type="scientific">Stella humosa</name>
    <dbReference type="NCBI Taxonomy" id="94"/>
    <lineage>
        <taxon>Bacteria</taxon>
        <taxon>Pseudomonadati</taxon>
        <taxon>Pseudomonadota</taxon>
        <taxon>Alphaproteobacteria</taxon>
        <taxon>Rhodospirillales</taxon>
        <taxon>Stellaceae</taxon>
        <taxon>Stella</taxon>
    </lineage>
</organism>
<dbReference type="InterPro" id="IPR004838">
    <property type="entry name" value="NHTrfase_class1_PyrdxlP-BS"/>
</dbReference>
<dbReference type="Pfam" id="PF00155">
    <property type="entry name" value="Aminotran_1_2"/>
    <property type="match status" value="1"/>
</dbReference>
<keyword evidence="4 7" id="KW-0808">Transferase</keyword>
<comment type="cofactor">
    <cofactor evidence="1 7">
        <name>pyridoxal 5'-phosphate</name>
        <dbReference type="ChEBI" id="CHEBI:597326"/>
    </cofactor>
</comment>
<dbReference type="InterPro" id="IPR015421">
    <property type="entry name" value="PyrdxlP-dep_Trfase_major"/>
</dbReference>
<dbReference type="InterPro" id="IPR015424">
    <property type="entry name" value="PyrdxlP-dep_Trfase"/>
</dbReference>
<dbReference type="PROSITE" id="PS00105">
    <property type="entry name" value="AA_TRANSFER_CLASS_1"/>
    <property type="match status" value="1"/>
</dbReference>
<accession>A0A3N1M3P5</accession>
<proteinExistence type="inferred from homology"/>
<evidence type="ECO:0000313" key="10">
    <source>
        <dbReference type="Proteomes" id="UP000278222"/>
    </source>
</evidence>
<dbReference type="Gene3D" id="3.40.640.10">
    <property type="entry name" value="Type I PLP-dependent aspartate aminotransferase-like (Major domain)"/>
    <property type="match status" value="1"/>
</dbReference>
<evidence type="ECO:0000256" key="7">
    <source>
        <dbReference type="RuleBase" id="RU000481"/>
    </source>
</evidence>
<evidence type="ECO:0000256" key="6">
    <source>
        <dbReference type="ARBA" id="ARBA00049185"/>
    </source>
</evidence>
<dbReference type="GO" id="GO:0004069">
    <property type="term" value="F:L-aspartate:2-oxoglutarate aminotransferase activity"/>
    <property type="evidence" value="ECO:0007669"/>
    <property type="project" value="UniProtKB-EC"/>
</dbReference>
<gene>
    <name evidence="9" type="ORF">EDC65_2158</name>
</gene>
<dbReference type="SUPFAM" id="SSF53383">
    <property type="entry name" value="PLP-dependent transferases"/>
    <property type="match status" value="1"/>
</dbReference>
<dbReference type="RefSeq" id="WP_123689652.1">
    <property type="nucleotide sequence ID" value="NZ_AP019700.1"/>
</dbReference>
<dbReference type="InterPro" id="IPR050596">
    <property type="entry name" value="AspAT/PAT-like"/>
</dbReference>
<evidence type="ECO:0000256" key="2">
    <source>
        <dbReference type="ARBA" id="ARBA00007441"/>
    </source>
</evidence>
<dbReference type="PANTHER" id="PTHR46383:SF1">
    <property type="entry name" value="ASPARTATE AMINOTRANSFERASE"/>
    <property type="match status" value="1"/>
</dbReference>
<comment type="similarity">
    <text evidence="2 7">Belongs to the class-I pyridoxal-phosphate-dependent aminotransferase family.</text>
</comment>
<sequence length="379" mass="41045">MSTAAVRNRHFDDLFATPDLRWLGQNTNHVPAHPDVLRAMARSIVEEEFHAYAPPLGFEALRRGIVEDLGLAPGSAEALVTEGGVSALALLVKAHCRPGSRFVTTDPTWKWPCIFARQAGAEVVEIPIFDPAVGYRLTADRLAAEVDERTSVIYLVDPNNPLGVSYSRAEIEAFAAIARSVGALLIQDATYRDFAAEPYPVLAAMPEGAVMTVSFSKWLGLAGMRIGGLVAAPGLIADLAGLSHAALGASVVAQRGAMAGLAVKHEWMAKVRALDDANKAAIHARVQETPGLSIPVYPSHGNFLVIETHAAGIRPESLAEVYRRRKIMIRHGAYHTQRFGDRFVKVSTSVPAEWVREFCDLLPAMVEEARSLNAPPEMF</sequence>